<feature type="region of interest" description="Disordered" evidence="3">
    <location>
        <begin position="1"/>
        <end position="41"/>
    </location>
</feature>
<protein>
    <recommendedName>
        <fullName evidence="6">Transcription factor domain-containing protein</fullName>
    </recommendedName>
</protein>
<evidence type="ECO:0000313" key="4">
    <source>
        <dbReference type="EMBL" id="RWA13367.1"/>
    </source>
</evidence>
<dbReference type="PANTHER" id="PTHR31001">
    <property type="entry name" value="UNCHARACTERIZED TRANSCRIPTIONAL REGULATORY PROTEIN"/>
    <property type="match status" value="1"/>
</dbReference>
<evidence type="ECO:0008006" key="6">
    <source>
        <dbReference type="Google" id="ProtNLM"/>
    </source>
</evidence>
<dbReference type="STRING" id="363999.A0A439DG22"/>
<comment type="caution">
    <text evidence="4">The sequence shown here is derived from an EMBL/GenBank/DDBJ whole genome shotgun (WGS) entry which is preliminary data.</text>
</comment>
<organism evidence="4 5">
    <name type="scientific">Xylaria grammica</name>
    <dbReference type="NCBI Taxonomy" id="363999"/>
    <lineage>
        <taxon>Eukaryota</taxon>
        <taxon>Fungi</taxon>
        <taxon>Dikarya</taxon>
        <taxon>Ascomycota</taxon>
        <taxon>Pezizomycotina</taxon>
        <taxon>Sordariomycetes</taxon>
        <taxon>Xylariomycetidae</taxon>
        <taxon>Xylariales</taxon>
        <taxon>Xylariaceae</taxon>
        <taxon>Xylaria</taxon>
    </lineage>
</organism>
<feature type="region of interest" description="Disordered" evidence="3">
    <location>
        <begin position="267"/>
        <end position="289"/>
    </location>
</feature>
<evidence type="ECO:0000256" key="2">
    <source>
        <dbReference type="ARBA" id="ARBA00023242"/>
    </source>
</evidence>
<evidence type="ECO:0000256" key="1">
    <source>
        <dbReference type="ARBA" id="ARBA00004123"/>
    </source>
</evidence>
<dbReference type="AlphaFoldDB" id="A0A439DG22"/>
<comment type="subcellular location">
    <subcellularLocation>
        <location evidence="1">Nucleus</location>
    </subcellularLocation>
</comment>
<feature type="region of interest" description="Disordered" evidence="3">
    <location>
        <begin position="500"/>
        <end position="520"/>
    </location>
</feature>
<dbReference type="PANTHER" id="PTHR31001:SF74">
    <property type="entry name" value="ZN(II)2CYS6 TRANSCRIPTION FACTOR (EUROFUNG)"/>
    <property type="match status" value="1"/>
</dbReference>
<dbReference type="CDD" id="cd12148">
    <property type="entry name" value="fungal_TF_MHR"/>
    <property type="match status" value="1"/>
</dbReference>
<name>A0A439DG22_9PEZI</name>
<keyword evidence="5" id="KW-1185">Reference proteome</keyword>
<gene>
    <name evidence="4" type="ORF">EKO27_g1733</name>
</gene>
<dbReference type="EMBL" id="RYZI01000028">
    <property type="protein sequence ID" value="RWA13367.1"/>
    <property type="molecule type" value="Genomic_DNA"/>
</dbReference>
<proteinExistence type="predicted"/>
<dbReference type="GO" id="GO:0005634">
    <property type="term" value="C:nucleus"/>
    <property type="evidence" value="ECO:0007669"/>
    <property type="project" value="UniProtKB-SubCell"/>
</dbReference>
<evidence type="ECO:0000313" key="5">
    <source>
        <dbReference type="Proteomes" id="UP000286045"/>
    </source>
</evidence>
<feature type="compositionally biased region" description="Polar residues" evidence="3">
    <location>
        <begin position="507"/>
        <end position="520"/>
    </location>
</feature>
<sequence>MNQNEGADLSALAQPSPKTQGPDTSIASVDVGSLKSSSTETKYQDQTHWDSILDAITELKKNLGESDDFKPGAINTPELPSANSLDSPLLYGCKRCTKDEILAAVPSKEFADCLISECFEILELSSCAINKREFLKQYALFWEHPQDVPVMWLGLLFSILSISVNFREFDAEHVQCGSQLDYASLSASYREKTVQCLVLGQYTRCGPYVLETLLHHFAAEFMRRRDVNNEAWLILSTTVHLANIAASGQLGLPRLINDSFVDTAEPRNLSDDDFDVNSTELPPSRPDSDPTPMLVVLSKLRTARMYTAVASVVTNTQPPTYAQVLQVDRQLEDMFLRIPEYCRIKTPTDSIADPPQILLQRVFIQMNHHKAQVILHWRYLALAHKDDQYSYSTKTVVSAALKILKLHRTIYEGLRTGGRLYSVRWRVTCFFNHDYLLAMSILCFYLKQNGDKISGSELGEIQQTLRQSKIILLGPRGPMSAEVERAAAAIESALPGILGHDSDESSSESQVLTPAGSSDFNEFSHDQGIYLITSPGKAH</sequence>
<feature type="compositionally biased region" description="Polar residues" evidence="3">
    <location>
        <begin position="16"/>
        <end position="27"/>
    </location>
</feature>
<dbReference type="InterPro" id="IPR050613">
    <property type="entry name" value="Sec_Metabolite_Reg"/>
</dbReference>
<keyword evidence="2" id="KW-0539">Nucleus</keyword>
<accession>A0A439DG22</accession>
<evidence type="ECO:0000256" key="3">
    <source>
        <dbReference type="SAM" id="MobiDB-lite"/>
    </source>
</evidence>
<dbReference type="Proteomes" id="UP000286045">
    <property type="component" value="Unassembled WGS sequence"/>
</dbReference>
<reference evidence="4 5" key="1">
    <citation type="submission" date="2018-12" db="EMBL/GenBank/DDBJ databases">
        <title>Draft genome sequence of Xylaria grammica IHI A82.</title>
        <authorList>
            <person name="Buettner E."/>
            <person name="Kellner H."/>
        </authorList>
    </citation>
    <scope>NUCLEOTIDE SEQUENCE [LARGE SCALE GENOMIC DNA]</scope>
    <source>
        <strain evidence="4 5">IHI A82</strain>
    </source>
</reference>